<evidence type="ECO:0000313" key="4">
    <source>
        <dbReference type="Proteomes" id="UP000054558"/>
    </source>
</evidence>
<dbReference type="AlphaFoldDB" id="A0A1Y1I749"/>
<sequence length="427" mass="46302">MAAKEGTYQGADPLRPVLDAVQTDSARLSGSDALKYDALYPISAGWPPSKQDPFQPHDNWDAFCRRQKQEYVELDSNLREFEGVDEKLRELEVSSGELTAVLTKWQIEIGVAHTFVTRAEKAAAKAGSTSCFCFSSGGLEEKRAAAEEELRIARGALDAAEKEERSAQAKLERPLEELHRLQEQRKSAAARASDQMEILDSLFTDTSDAAEQVAEDQVARLLQTGAQIEAALTAQKEALRLLHTALLHFEGGQARLRGQGTGGLAEELRLHQAAALLASSTSAIQKALSAAPFAPGAARLKTDPGGPLGAFLNAGLPNVLHGSGGPAAAGKLRGLFDGAYTEVLALYQWHEKFVANIVDDLETNAASLVVAKKALLEERLRLVRQVSVQRQVTNTERRRSSRISDGVPEASRLDQYANGEEPGRLDW</sequence>
<accession>A0A1Y1I749</accession>
<evidence type="ECO:0000256" key="2">
    <source>
        <dbReference type="SAM" id="MobiDB-lite"/>
    </source>
</evidence>
<evidence type="ECO:0000313" key="3">
    <source>
        <dbReference type="EMBL" id="GAQ86770.1"/>
    </source>
</evidence>
<keyword evidence="4" id="KW-1185">Reference proteome</keyword>
<organism evidence="3 4">
    <name type="scientific">Klebsormidium nitens</name>
    <name type="common">Green alga</name>
    <name type="synonym">Ulothrix nitens</name>
    <dbReference type="NCBI Taxonomy" id="105231"/>
    <lineage>
        <taxon>Eukaryota</taxon>
        <taxon>Viridiplantae</taxon>
        <taxon>Streptophyta</taxon>
        <taxon>Klebsormidiophyceae</taxon>
        <taxon>Klebsormidiales</taxon>
        <taxon>Klebsormidiaceae</taxon>
        <taxon>Klebsormidium</taxon>
    </lineage>
</organism>
<feature type="coiled-coil region" evidence="1">
    <location>
        <begin position="143"/>
        <end position="170"/>
    </location>
</feature>
<dbReference type="EMBL" id="DF237259">
    <property type="protein sequence ID" value="GAQ86770.1"/>
    <property type="molecule type" value="Genomic_DNA"/>
</dbReference>
<name>A0A1Y1I749_KLENI</name>
<feature type="region of interest" description="Disordered" evidence="2">
    <location>
        <begin position="391"/>
        <end position="427"/>
    </location>
</feature>
<gene>
    <name evidence="3" type="ORF">KFL_003100070</name>
</gene>
<proteinExistence type="predicted"/>
<evidence type="ECO:0000256" key="1">
    <source>
        <dbReference type="SAM" id="Coils"/>
    </source>
</evidence>
<keyword evidence="1" id="KW-0175">Coiled coil</keyword>
<reference evidence="3 4" key="1">
    <citation type="journal article" date="2014" name="Nat. Commun.">
        <title>Klebsormidium flaccidum genome reveals primary factors for plant terrestrial adaptation.</title>
        <authorList>
            <person name="Hori K."/>
            <person name="Maruyama F."/>
            <person name="Fujisawa T."/>
            <person name="Togashi T."/>
            <person name="Yamamoto N."/>
            <person name="Seo M."/>
            <person name="Sato S."/>
            <person name="Yamada T."/>
            <person name="Mori H."/>
            <person name="Tajima N."/>
            <person name="Moriyama T."/>
            <person name="Ikeuchi M."/>
            <person name="Watanabe M."/>
            <person name="Wada H."/>
            <person name="Kobayashi K."/>
            <person name="Saito M."/>
            <person name="Masuda T."/>
            <person name="Sasaki-Sekimoto Y."/>
            <person name="Mashiguchi K."/>
            <person name="Awai K."/>
            <person name="Shimojima M."/>
            <person name="Masuda S."/>
            <person name="Iwai M."/>
            <person name="Nobusawa T."/>
            <person name="Narise T."/>
            <person name="Kondo S."/>
            <person name="Saito H."/>
            <person name="Sato R."/>
            <person name="Murakawa M."/>
            <person name="Ihara Y."/>
            <person name="Oshima-Yamada Y."/>
            <person name="Ohtaka K."/>
            <person name="Satoh M."/>
            <person name="Sonobe K."/>
            <person name="Ishii M."/>
            <person name="Ohtani R."/>
            <person name="Kanamori-Sato M."/>
            <person name="Honoki R."/>
            <person name="Miyazaki D."/>
            <person name="Mochizuki H."/>
            <person name="Umetsu J."/>
            <person name="Higashi K."/>
            <person name="Shibata D."/>
            <person name="Kamiya Y."/>
            <person name="Sato N."/>
            <person name="Nakamura Y."/>
            <person name="Tabata S."/>
            <person name="Ida S."/>
            <person name="Kurokawa K."/>
            <person name="Ohta H."/>
        </authorList>
    </citation>
    <scope>NUCLEOTIDE SEQUENCE [LARGE SCALE GENOMIC DNA]</scope>
    <source>
        <strain evidence="3 4">NIES-2285</strain>
    </source>
</reference>
<dbReference type="Proteomes" id="UP000054558">
    <property type="component" value="Unassembled WGS sequence"/>
</dbReference>
<protein>
    <submittedName>
        <fullName evidence="3">Uncharacterized protein</fullName>
    </submittedName>
</protein>